<feature type="transmembrane region" description="Helical" evidence="2">
    <location>
        <begin position="186"/>
        <end position="209"/>
    </location>
</feature>
<accession>A0A9P7RXP5</accession>
<gene>
    <name evidence="3" type="ORF">E1B28_010385</name>
</gene>
<keyword evidence="4" id="KW-1185">Reference proteome</keyword>
<evidence type="ECO:0000256" key="2">
    <source>
        <dbReference type="SAM" id="Phobius"/>
    </source>
</evidence>
<dbReference type="EMBL" id="CM032186">
    <property type="protein sequence ID" value="KAG7091342.1"/>
    <property type="molecule type" value="Genomic_DNA"/>
</dbReference>
<keyword evidence="2" id="KW-0812">Transmembrane</keyword>
<dbReference type="Proteomes" id="UP001049176">
    <property type="component" value="Chromosome 6"/>
</dbReference>
<name>A0A9P7RXP5_9AGAR</name>
<feature type="compositionally biased region" description="Low complexity" evidence="1">
    <location>
        <begin position="12"/>
        <end position="32"/>
    </location>
</feature>
<organism evidence="3 4">
    <name type="scientific">Marasmius oreades</name>
    <name type="common">fairy-ring Marasmius</name>
    <dbReference type="NCBI Taxonomy" id="181124"/>
    <lineage>
        <taxon>Eukaryota</taxon>
        <taxon>Fungi</taxon>
        <taxon>Dikarya</taxon>
        <taxon>Basidiomycota</taxon>
        <taxon>Agaricomycotina</taxon>
        <taxon>Agaricomycetes</taxon>
        <taxon>Agaricomycetidae</taxon>
        <taxon>Agaricales</taxon>
        <taxon>Marasmiineae</taxon>
        <taxon>Marasmiaceae</taxon>
        <taxon>Marasmius</taxon>
    </lineage>
</organism>
<proteinExistence type="predicted"/>
<dbReference type="RefSeq" id="XP_043007812.1">
    <property type="nucleotide sequence ID" value="XM_043155346.1"/>
</dbReference>
<sequence length="373" mass="41646">MAPELELRPVRSTGDSSPSSSSLSSQSDSIPSHLQIDSPDYSPSVIRNSVFISSPLNPSSPDHRPCFNSLGRKSIVTRFPSEDARALGNSSSSPRNSMILYHLVDDGSLPSPPRIHSKRESINSLSGDTVVSVSSDSKYPSGNLGASERGLIAYAYDPALDDDVDDDDWENKPLDSNRESLSKRGILNVGGLLTLFLIAVGLLLILPIVDQKNYSSKWLITHNPRINSTGQAEEEIDVIPNKRRNETPALDIHIDPSTPVHARKIMVPRAKTEETVMYDLVFSREGDSLCGSIALHDLNPSPSHLVEFRYRDGFRSFWHNGIWQHVRNDEVDIPTFVITPSRLWLARRYVEFEADRLCQGGLHIEYLRMYRIS</sequence>
<protein>
    <submittedName>
        <fullName evidence="3">Uncharacterized protein</fullName>
    </submittedName>
</protein>
<evidence type="ECO:0000313" key="3">
    <source>
        <dbReference type="EMBL" id="KAG7091342.1"/>
    </source>
</evidence>
<dbReference type="OrthoDB" id="3057032at2759"/>
<dbReference type="KEGG" id="more:E1B28_010385"/>
<comment type="caution">
    <text evidence="3">The sequence shown here is derived from an EMBL/GenBank/DDBJ whole genome shotgun (WGS) entry which is preliminary data.</text>
</comment>
<keyword evidence="2" id="KW-1133">Transmembrane helix</keyword>
<reference evidence="3" key="1">
    <citation type="journal article" date="2021" name="Genome Biol. Evol.">
        <title>The assembled and annotated genome of the fairy-ring fungus Marasmius oreades.</title>
        <authorList>
            <person name="Hiltunen M."/>
            <person name="Ament-Velasquez S.L."/>
            <person name="Johannesson H."/>
        </authorList>
    </citation>
    <scope>NUCLEOTIDE SEQUENCE</scope>
    <source>
        <strain evidence="3">03SP1</strain>
    </source>
</reference>
<evidence type="ECO:0000313" key="4">
    <source>
        <dbReference type="Proteomes" id="UP001049176"/>
    </source>
</evidence>
<dbReference type="GeneID" id="66079461"/>
<evidence type="ECO:0000256" key="1">
    <source>
        <dbReference type="SAM" id="MobiDB-lite"/>
    </source>
</evidence>
<keyword evidence="2" id="KW-0472">Membrane</keyword>
<dbReference type="AlphaFoldDB" id="A0A9P7RXP5"/>
<feature type="region of interest" description="Disordered" evidence="1">
    <location>
        <begin position="1"/>
        <end position="39"/>
    </location>
</feature>